<accession>A0ABV0GKJ8</accession>
<reference evidence="3 4" key="1">
    <citation type="submission" date="2024-05" db="EMBL/GenBank/DDBJ databases">
        <title>Roseateles sp. 2.12 16S ribosomal RNA gene Genome sequencing and assembly.</title>
        <authorList>
            <person name="Woo H."/>
        </authorList>
    </citation>
    <scope>NUCLEOTIDE SEQUENCE [LARGE SCALE GENOMIC DNA]</scope>
    <source>
        <strain evidence="3 4">2.12</strain>
    </source>
</reference>
<dbReference type="EC" id="1.-.-.-" evidence="3"/>
<dbReference type="EMBL" id="JBDPZC010000016">
    <property type="protein sequence ID" value="MEO3715641.1"/>
    <property type="molecule type" value="Genomic_DNA"/>
</dbReference>
<evidence type="ECO:0000313" key="3">
    <source>
        <dbReference type="EMBL" id="MEO3715641.1"/>
    </source>
</evidence>
<evidence type="ECO:0000256" key="1">
    <source>
        <dbReference type="ARBA" id="ARBA00023002"/>
    </source>
</evidence>
<evidence type="ECO:0000259" key="2">
    <source>
        <dbReference type="Pfam" id="PF01266"/>
    </source>
</evidence>
<dbReference type="Pfam" id="PF01266">
    <property type="entry name" value="DAO"/>
    <property type="match status" value="1"/>
</dbReference>
<feature type="domain" description="FAD dependent oxidoreductase" evidence="2">
    <location>
        <begin position="8"/>
        <end position="340"/>
    </location>
</feature>
<dbReference type="GO" id="GO:0016491">
    <property type="term" value="F:oxidoreductase activity"/>
    <property type="evidence" value="ECO:0007669"/>
    <property type="project" value="UniProtKB-KW"/>
</dbReference>
<sequence length="372" mass="39728">MSASKATDFLVVGGGVMGLSIGYGLAIAGETVRVLDEGDIAFRASRGNGGLIWVQGKGVGKPAYASWTMAAVKRWPEFAARLFDETGVDVELSQIGGLHICLSDAELANRVKGMESLRAALDDYPYEVLDRAELAKLCPMIGPEVVGGMFCPLDGHVSPLRLLRALVAGFKKAGGLLMVDAAATEISHGQGLFTVKTKRGEFSATRIVLASGLGNLALAPQLGMNAHVEPIRGQMLVTERVQPFLRHPWHAIRQTREGVVQLGASKEDVGFDDGTSLDGLAAITQRAIRCFPLLAQVNVVRSWGALRPMTPDGYPLYQQSATHRGAFAVNCHSGITLASEHAGGLVDWLRGRVAPAAISEFNEERFNVQTAQ</sequence>
<dbReference type="Gene3D" id="3.30.9.10">
    <property type="entry name" value="D-Amino Acid Oxidase, subunit A, domain 2"/>
    <property type="match status" value="1"/>
</dbReference>
<gene>
    <name evidence="3" type="ORF">ABDJ40_22945</name>
</gene>
<dbReference type="SUPFAM" id="SSF51905">
    <property type="entry name" value="FAD/NAD(P)-binding domain"/>
    <property type="match status" value="1"/>
</dbReference>
<protein>
    <submittedName>
        <fullName evidence="3">FAD-dependent oxidoreductase</fullName>
        <ecNumber evidence="3">1.-.-.-</ecNumber>
    </submittedName>
</protein>
<organism evidence="3 4">
    <name type="scientific">Roseateles flavus</name>
    <dbReference type="NCBI Taxonomy" id="3149041"/>
    <lineage>
        <taxon>Bacteria</taxon>
        <taxon>Pseudomonadati</taxon>
        <taxon>Pseudomonadota</taxon>
        <taxon>Betaproteobacteria</taxon>
        <taxon>Burkholderiales</taxon>
        <taxon>Sphaerotilaceae</taxon>
        <taxon>Roseateles</taxon>
    </lineage>
</organism>
<dbReference type="PANTHER" id="PTHR13847">
    <property type="entry name" value="SARCOSINE DEHYDROGENASE-RELATED"/>
    <property type="match status" value="1"/>
</dbReference>
<dbReference type="Proteomes" id="UP001462640">
    <property type="component" value="Unassembled WGS sequence"/>
</dbReference>
<dbReference type="Gene3D" id="3.50.50.60">
    <property type="entry name" value="FAD/NAD(P)-binding domain"/>
    <property type="match status" value="1"/>
</dbReference>
<evidence type="ECO:0000313" key="4">
    <source>
        <dbReference type="Proteomes" id="UP001462640"/>
    </source>
</evidence>
<proteinExistence type="predicted"/>
<dbReference type="InterPro" id="IPR036188">
    <property type="entry name" value="FAD/NAD-bd_sf"/>
</dbReference>
<dbReference type="InterPro" id="IPR006076">
    <property type="entry name" value="FAD-dep_OxRdtase"/>
</dbReference>
<keyword evidence="4" id="KW-1185">Reference proteome</keyword>
<dbReference type="PANTHER" id="PTHR13847:SF289">
    <property type="entry name" value="GLYCINE OXIDASE"/>
    <property type="match status" value="1"/>
</dbReference>
<keyword evidence="1 3" id="KW-0560">Oxidoreductase</keyword>
<dbReference type="SUPFAM" id="SSF54373">
    <property type="entry name" value="FAD-linked reductases, C-terminal domain"/>
    <property type="match status" value="1"/>
</dbReference>
<name>A0ABV0GKJ8_9BURK</name>
<comment type="caution">
    <text evidence="3">The sequence shown here is derived from an EMBL/GenBank/DDBJ whole genome shotgun (WGS) entry which is preliminary data.</text>
</comment>
<dbReference type="RefSeq" id="WP_347613212.1">
    <property type="nucleotide sequence ID" value="NZ_JBDPZC010000016.1"/>
</dbReference>